<dbReference type="PANTHER" id="PTHR47099:SF1">
    <property type="entry name" value="METHYLCOBAMIDE:COM METHYLTRANSFERASE MTBA"/>
    <property type="match status" value="1"/>
</dbReference>
<evidence type="ECO:0000313" key="2">
    <source>
        <dbReference type="EMBL" id="CEQ04245.1"/>
    </source>
</evidence>
<gene>
    <name evidence="2" type="primary">hemE3</name>
    <name evidence="2" type="ORF">R28058_19781</name>
</gene>
<dbReference type="SUPFAM" id="SSF51726">
    <property type="entry name" value="UROD/MetE-like"/>
    <property type="match status" value="1"/>
</dbReference>
<evidence type="ECO:0000313" key="3">
    <source>
        <dbReference type="Proteomes" id="UP000049127"/>
    </source>
</evidence>
<dbReference type="GO" id="GO:0004853">
    <property type="term" value="F:uroporphyrinogen decarboxylase activity"/>
    <property type="evidence" value="ECO:0007669"/>
    <property type="project" value="UniProtKB-EC"/>
</dbReference>
<accession>A0A0C7G8U5</accession>
<dbReference type="PANTHER" id="PTHR47099">
    <property type="entry name" value="METHYLCOBAMIDE:COM METHYLTRANSFERASE MTBA"/>
    <property type="match status" value="1"/>
</dbReference>
<dbReference type="GO" id="GO:0006779">
    <property type="term" value="P:porphyrin-containing compound biosynthetic process"/>
    <property type="evidence" value="ECO:0007669"/>
    <property type="project" value="InterPro"/>
</dbReference>
<dbReference type="RefSeq" id="WP_055335951.1">
    <property type="nucleotide sequence ID" value="NZ_CDNF01000035.1"/>
</dbReference>
<feature type="domain" description="Uroporphyrinogen decarboxylase (URO-D)" evidence="1">
    <location>
        <begin position="26"/>
        <end position="259"/>
    </location>
</feature>
<dbReference type="EC" id="4.1.1.37" evidence="2"/>
<dbReference type="Proteomes" id="UP000049127">
    <property type="component" value="Unassembled WGS sequence"/>
</dbReference>
<keyword evidence="2" id="KW-0456">Lyase</keyword>
<organism evidence="2 3">
    <name type="scientific">Paraclostridium sordellii</name>
    <name type="common">Clostridium sordellii</name>
    <dbReference type="NCBI Taxonomy" id="1505"/>
    <lineage>
        <taxon>Bacteria</taxon>
        <taxon>Bacillati</taxon>
        <taxon>Bacillota</taxon>
        <taxon>Clostridia</taxon>
        <taxon>Peptostreptococcales</taxon>
        <taxon>Peptostreptococcaceae</taxon>
        <taxon>Paraclostridium</taxon>
    </lineage>
</organism>
<dbReference type="InterPro" id="IPR000257">
    <property type="entry name" value="Uroporphyrinogen_deCOase"/>
</dbReference>
<name>A0A0C7G8U5_PARSO</name>
<dbReference type="AlphaFoldDB" id="A0A0C7G8U5"/>
<dbReference type="OrthoDB" id="2135496at2"/>
<protein>
    <submittedName>
        <fullName evidence="2">Uroporphyrinogen decarboxylase HemE</fullName>
        <ecNumber evidence="2">4.1.1.37</ecNumber>
    </submittedName>
</protein>
<dbReference type="InterPro" id="IPR052024">
    <property type="entry name" value="Methanogen_methyltrans"/>
</dbReference>
<reference evidence="2 3" key="1">
    <citation type="submission" date="2015-01" db="EMBL/GenBank/DDBJ databases">
        <authorList>
            <person name="Aslett A.Martin."/>
            <person name="De Silva Nishadi"/>
        </authorList>
    </citation>
    <scope>NUCLEOTIDE SEQUENCE [LARGE SCALE GENOMIC DNA]</scope>
    <source>
        <strain evidence="2 3">R28058</strain>
    </source>
</reference>
<dbReference type="EMBL" id="CEKZ01000003">
    <property type="protein sequence ID" value="CEQ04245.1"/>
    <property type="molecule type" value="Genomic_DNA"/>
</dbReference>
<evidence type="ECO:0000259" key="1">
    <source>
        <dbReference type="Pfam" id="PF01208"/>
    </source>
</evidence>
<dbReference type="InterPro" id="IPR038071">
    <property type="entry name" value="UROD/MetE-like_sf"/>
</dbReference>
<proteinExistence type="predicted"/>
<dbReference type="Gene3D" id="3.20.20.210">
    <property type="match status" value="1"/>
</dbReference>
<sequence length="287" mass="32691">MKIDFKCNQNENENIPKDIVENLKLKFPALHTRAKDISIVSKKLKIYKNDNICKVPFCTTVEAESFGGLINLGDDKNTPRVKEYAYNNVDELSKIDKIDFDNGRIKEVLESIKILKNDEIVSLNICGPITILSLLIDLKCFYKSVRKKDTVILDIMKILEDNIVNYAIRGYRCGAKIISYSDPVGDINIVGPKVYKEVVLNSTLNIIKRILNETDDIVIHLCGKTSSSLYNLDVCEFNEIRYDNNLTYGEAICNLLDDKCVKLIGNNCMKRTPHKLKNSIIYSIEIK</sequence>
<dbReference type="Pfam" id="PF01208">
    <property type="entry name" value="URO-D"/>
    <property type="match status" value="1"/>
</dbReference>